<evidence type="ECO:0000313" key="2">
    <source>
        <dbReference type="EMBL" id="SEF13830.1"/>
    </source>
</evidence>
<dbReference type="AlphaFoldDB" id="A0A1H5PJ33"/>
<name>A0A1H5PJ33_9ACTN</name>
<sequence length="29" mass="3109">MNLHADTKSFITALLVIAFLAFGLVALFA</sequence>
<dbReference type="STRING" id="561176.SAMN04488561_4486"/>
<gene>
    <name evidence="2" type="ORF">SAMN04488561_4486</name>
</gene>
<protein>
    <recommendedName>
        <fullName evidence="4">YnhF family membrane protein</fullName>
    </recommendedName>
</protein>
<feature type="transmembrane region" description="Helical" evidence="1">
    <location>
        <begin position="9"/>
        <end position="28"/>
    </location>
</feature>
<accession>A0A1H5PJ33</accession>
<organism evidence="2 3">
    <name type="scientific">Jiangella alba</name>
    <dbReference type="NCBI Taxonomy" id="561176"/>
    <lineage>
        <taxon>Bacteria</taxon>
        <taxon>Bacillati</taxon>
        <taxon>Actinomycetota</taxon>
        <taxon>Actinomycetes</taxon>
        <taxon>Jiangellales</taxon>
        <taxon>Jiangellaceae</taxon>
        <taxon>Jiangella</taxon>
    </lineage>
</organism>
<keyword evidence="1" id="KW-1133">Transmembrane helix</keyword>
<evidence type="ECO:0000313" key="3">
    <source>
        <dbReference type="Proteomes" id="UP000181980"/>
    </source>
</evidence>
<dbReference type="EMBL" id="FNUC01000004">
    <property type="protein sequence ID" value="SEF13830.1"/>
    <property type="molecule type" value="Genomic_DNA"/>
</dbReference>
<proteinExistence type="predicted"/>
<reference evidence="3" key="1">
    <citation type="submission" date="2016-10" db="EMBL/GenBank/DDBJ databases">
        <authorList>
            <person name="Varghese N."/>
            <person name="Submissions S."/>
        </authorList>
    </citation>
    <scope>NUCLEOTIDE SEQUENCE [LARGE SCALE GENOMIC DNA]</scope>
    <source>
        <strain evidence="3">DSM 45237</strain>
    </source>
</reference>
<keyword evidence="1" id="KW-0812">Transmembrane</keyword>
<keyword evidence="3" id="KW-1185">Reference proteome</keyword>
<evidence type="ECO:0008006" key="4">
    <source>
        <dbReference type="Google" id="ProtNLM"/>
    </source>
</evidence>
<keyword evidence="1" id="KW-0472">Membrane</keyword>
<evidence type="ECO:0000256" key="1">
    <source>
        <dbReference type="SAM" id="Phobius"/>
    </source>
</evidence>
<dbReference type="Proteomes" id="UP000181980">
    <property type="component" value="Unassembled WGS sequence"/>
</dbReference>